<dbReference type="PROSITE" id="PS00708">
    <property type="entry name" value="PRO_ENDOPEP_SER"/>
    <property type="match status" value="1"/>
</dbReference>
<dbReference type="AlphaFoldDB" id="A0A975Y6G2"/>
<keyword evidence="10" id="KW-1185">Reference proteome</keyword>
<evidence type="ECO:0000256" key="4">
    <source>
        <dbReference type="ARBA" id="ARBA00022670"/>
    </source>
</evidence>
<feature type="domain" description="Peptidase S9 prolyl oligopeptidase catalytic" evidence="7">
    <location>
        <begin position="472"/>
        <end position="687"/>
    </location>
</feature>
<sequence>MTNSQQLLSYPSVTHSPQVDNYHGTVVADPYRALEDPDSEETKAWVEAQNQITFGYLEEISAREKIQQRLTKLWDYEKYGIPFQEGDRYFYFKNDGLQNQSVLYTLETLEAEPRVLLDPNQLSPDGTVALAGLAISENGQYLAYGLSTSGSDWQEWKVRHIETGKDLEDHLQWIKFSGASWTKDHQGFFYSRYDAPQEKTKLEDINYYQKLYYHKLGTHQSADTLIYQRPDQKEWGFGGSVTEDGKYLIISVWRGTDPKNLVFYRDLTQPESEIVELINEFVADYSFIDNDDHIFYFRTDLDAPRGRVIAIDIENPHPEHWQEIIPQVPETLESVGVLNHQFVADYLQNAHSQIKIFDLQGNYIREVELPGLGSAGGFGGKKEDRETFYSFTSFTTPGTIYRYDMVTGKSELFRQPQVDFQPEDYEIKQVFYQSKDGTQVPMFITHKKGITLDGNNPTYLYGYGGFNVSLTPSFSVSLLVWMEMGGVYAVPNLRGGGEYGEEWHQAGMKEKKQNVFDDFIAAAEWLIANNYTKPSKLAIGGGSNGGLLVGACMTQRPDLFGAALPAVGVMDMLRFHQFTIGWAWVNEYGSPDEPEEFPTLYAYSPLHNLKTGTTYPATLITTADHDDRVVPAHSFKFAAALQAAHHGDAPVLIRIETKAGHGAGKPTAKIIAEAADKWAFLVRVLGMEV</sequence>
<evidence type="ECO:0000256" key="2">
    <source>
        <dbReference type="ARBA" id="ARBA00005228"/>
    </source>
</evidence>
<dbReference type="InterPro" id="IPR023302">
    <property type="entry name" value="Pept_S9A_N"/>
</dbReference>
<dbReference type="InterPro" id="IPR001375">
    <property type="entry name" value="Peptidase_S9_cat"/>
</dbReference>
<evidence type="ECO:0000256" key="3">
    <source>
        <dbReference type="ARBA" id="ARBA00011897"/>
    </source>
</evidence>
<evidence type="ECO:0000313" key="9">
    <source>
        <dbReference type="EMBL" id="QXE25246.1"/>
    </source>
</evidence>
<evidence type="ECO:0000259" key="7">
    <source>
        <dbReference type="Pfam" id="PF00326"/>
    </source>
</evidence>
<dbReference type="InterPro" id="IPR002471">
    <property type="entry name" value="Pept_S9_AS"/>
</dbReference>
<evidence type="ECO:0000313" key="10">
    <source>
        <dbReference type="Proteomes" id="UP000683511"/>
    </source>
</evidence>
<dbReference type="Pfam" id="PF00326">
    <property type="entry name" value="Peptidase_S9"/>
    <property type="match status" value="1"/>
</dbReference>
<dbReference type="Pfam" id="PF02897">
    <property type="entry name" value="Peptidase_S9_N"/>
    <property type="match status" value="1"/>
</dbReference>
<dbReference type="SUPFAM" id="SSF53474">
    <property type="entry name" value="alpha/beta-Hydrolases"/>
    <property type="match status" value="1"/>
</dbReference>
<dbReference type="FunFam" id="2.130.10.120:FF:000001">
    <property type="entry name" value="Prolyl endopeptidase"/>
    <property type="match status" value="1"/>
</dbReference>
<accession>A0A975Y6G2</accession>
<dbReference type="PANTHER" id="PTHR42881">
    <property type="entry name" value="PROLYL ENDOPEPTIDASE"/>
    <property type="match status" value="1"/>
</dbReference>
<dbReference type="Gene3D" id="2.130.10.120">
    <property type="entry name" value="Prolyl oligopeptidase, N-terminal domain"/>
    <property type="match status" value="1"/>
</dbReference>
<reference evidence="9" key="1">
    <citation type="submission" date="2017-04" db="EMBL/GenBank/DDBJ databases">
        <title>Genome deletions in a multicellular cyanobacterial endosymbiont for morphological adaptation in marine diatoms.</title>
        <authorList>
            <person name="Wang Y."/>
            <person name="Gao H."/>
            <person name="Li R."/>
            <person name="Xu X."/>
        </authorList>
    </citation>
    <scope>NUCLEOTIDE SEQUENCE</scope>
    <source>
        <strain evidence="9">FACHB 800</strain>
    </source>
</reference>
<dbReference type="RefSeq" id="WP_190603505.1">
    <property type="nucleotide sequence ID" value="NZ_CP021056.1"/>
</dbReference>
<dbReference type="InterPro" id="IPR029058">
    <property type="entry name" value="AB_hydrolase_fold"/>
</dbReference>
<comment type="similarity">
    <text evidence="2">Belongs to the peptidase S9A family.</text>
</comment>
<name>A0A975Y6G2_9NOST</name>
<comment type="catalytic activity">
    <reaction evidence="1">
        <text>Hydrolysis of Pro-|-Xaa &gt;&gt; Ala-|-Xaa in oligopeptides.</text>
        <dbReference type="EC" id="3.4.21.26"/>
    </reaction>
</comment>
<dbReference type="GO" id="GO:0070012">
    <property type="term" value="F:oligopeptidase activity"/>
    <property type="evidence" value="ECO:0007669"/>
    <property type="project" value="TreeGrafter"/>
</dbReference>
<keyword evidence="6" id="KW-0720">Serine protease</keyword>
<evidence type="ECO:0000256" key="5">
    <source>
        <dbReference type="ARBA" id="ARBA00022801"/>
    </source>
</evidence>
<dbReference type="Gene3D" id="3.40.50.1820">
    <property type="entry name" value="alpha/beta hydrolase"/>
    <property type="match status" value="1"/>
</dbReference>
<dbReference type="PANTHER" id="PTHR42881:SF2">
    <property type="entry name" value="PROLYL ENDOPEPTIDASE"/>
    <property type="match status" value="1"/>
</dbReference>
<evidence type="ECO:0000256" key="1">
    <source>
        <dbReference type="ARBA" id="ARBA00001070"/>
    </source>
</evidence>
<keyword evidence="5" id="KW-0378">Hydrolase</keyword>
<dbReference type="GO" id="GO:0005829">
    <property type="term" value="C:cytosol"/>
    <property type="evidence" value="ECO:0007669"/>
    <property type="project" value="TreeGrafter"/>
</dbReference>
<protein>
    <recommendedName>
        <fullName evidence="3">prolyl oligopeptidase</fullName>
        <ecNumber evidence="3">3.4.21.26</ecNumber>
    </recommendedName>
</protein>
<feature type="domain" description="Peptidase S9A N-terminal" evidence="8">
    <location>
        <begin position="11"/>
        <end position="415"/>
    </location>
</feature>
<dbReference type="EC" id="3.4.21.26" evidence="3"/>
<proteinExistence type="inferred from homology"/>
<dbReference type="InterPro" id="IPR002470">
    <property type="entry name" value="Peptidase_S9A"/>
</dbReference>
<dbReference type="GO" id="GO:0006508">
    <property type="term" value="P:proteolysis"/>
    <property type="evidence" value="ECO:0007669"/>
    <property type="project" value="UniProtKB-KW"/>
</dbReference>
<dbReference type="InterPro" id="IPR051167">
    <property type="entry name" value="Prolyl_oligopep/macrocyclase"/>
</dbReference>
<dbReference type="EMBL" id="CP021056">
    <property type="protein sequence ID" value="QXE25246.1"/>
    <property type="molecule type" value="Genomic_DNA"/>
</dbReference>
<organism evidence="9 10">
    <name type="scientific">Richelia sinica FACHB-800</name>
    <dbReference type="NCBI Taxonomy" id="1357546"/>
    <lineage>
        <taxon>Bacteria</taxon>
        <taxon>Bacillati</taxon>
        <taxon>Cyanobacteriota</taxon>
        <taxon>Cyanophyceae</taxon>
        <taxon>Nostocales</taxon>
        <taxon>Nostocaceae</taxon>
        <taxon>Richelia</taxon>
    </lineage>
</organism>
<dbReference type="KEGG" id="rsin:B6N60_03960"/>
<gene>
    <name evidence="9" type="ORF">B6N60_03960</name>
</gene>
<evidence type="ECO:0000259" key="8">
    <source>
        <dbReference type="Pfam" id="PF02897"/>
    </source>
</evidence>
<dbReference type="SUPFAM" id="SSF50993">
    <property type="entry name" value="Peptidase/esterase 'gauge' domain"/>
    <property type="match status" value="1"/>
</dbReference>
<keyword evidence="4" id="KW-0645">Protease</keyword>
<dbReference type="Proteomes" id="UP000683511">
    <property type="component" value="Chromosome"/>
</dbReference>
<dbReference type="FunFam" id="3.40.50.1820:FF:000005">
    <property type="entry name" value="Prolyl endopeptidase"/>
    <property type="match status" value="1"/>
</dbReference>
<dbReference type="PRINTS" id="PR00862">
    <property type="entry name" value="PROLIGOPTASE"/>
</dbReference>
<evidence type="ECO:0000256" key="6">
    <source>
        <dbReference type="ARBA" id="ARBA00022825"/>
    </source>
</evidence>
<dbReference type="GO" id="GO:0004252">
    <property type="term" value="F:serine-type endopeptidase activity"/>
    <property type="evidence" value="ECO:0007669"/>
    <property type="project" value="UniProtKB-EC"/>
</dbReference>